<dbReference type="AlphaFoldDB" id="A0A8H4JQ27"/>
<protein>
    <submittedName>
        <fullName evidence="2">Heterokaryon incompatibility</fullName>
    </submittedName>
</protein>
<dbReference type="OrthoDB" id="5362512at2759"/>
<evidence type="ECO:0000313" key="3">
    <source>
        <dbReference type="Proteomes" id="UP000536711"/>
    </source>
</evidence>
<dbReference type="PANTHER" id="PTHR33112:SF10">
    <property type="entry name" value="TOL"/>
    <property type="match status" value="1"/>
</dbReference>
<feature type="domain" description="Heterokaryon incompatibility" evidence="1">
    <location>
        <begin position="209"/>
        <end position="351"/>
    </location>
</feature>
<evidence type="ECO:0000313" key="2">
    <source>
        <dbReference type="EMBL" id="KAF4436136.1"/>
    </source>
</evidence>
<gene>
    <name evidence="2" type="ORF">FACUT_6708</name>
</gene>
<dbReference type="Proteomes" id="UP000536711">
    <property type="component" value="Unassembled WGS sequence"/>
</dbReference>
<name>A0A8H4JQ27_9HYPO</name>
<sequence>MSLCVVCKESFAWTAAKSDSSLPSSKTHHLTHRDWMQAVEQGCNVCTLLHDALPPGVAAHLEKLNLGILKNTAWPMKESFDSFLIWTKLAISDDYPSVRICLEFNASTKGSEGPFREATDVIFVQLDLCHGSVGSPVSLQESPLSDSRTAWSLMRHWISQCKQNHLDLGLRTGITGRWYPTRLLDLGHLESISTPRLIETAISLPQGPYLTLSHCWGKKQLICSTKENLQSLYSSIYNLPQTFQDAIVATRNLGYRYIWIDSLCIVQNDPEDWAREAALMHRVYTEADCNIAAAASRDSSGGLFFKRQGLYGQCVVKNVRGDIIDLFADEDLFLKEVNRSPLQTRAWVYQEWLMSKRTIHFAKTQVFWECDHLCACEVFPDGLSNTIRHDGKAKFAEDLGNARYLLSRDINANARRIGPDPFQLWSGLISHYTSREMTKSNDLLPALSGIAKWLQPHLGNPGYQAGIWNNSDLHRQLAWFSGTTKNPRPQYRAPSWSWASIDGNIFWINPPGIFTRQSEIIDISTTHGGSDPTGPVTGGHILIKGNMGRVQITDHETGPVLRREDDVQETYRRYVTFRGFDISGLEFGLYYVLHLGTYTIQPNKIHSSSSEEDYVFATYLVLRPVIGQDGTFERCGLVDEYCPEDGEHRTLTGRGPQSRQDIPYEEYVEHEGNYRIRII</sequence>
<accession>A0A8H4JQ27</accession>
<dbReference type="EMBL" id="JAADJF010000157">
    <property type="protein sequence ID" value="KAF4436136.1"/>
    <property type="molecule type" value="Genomic_DNA"/>
</dbReference>
<keyword evidence="3" id="KW-1185">Reference proteome</keyword>
<organism evidence="2 3">
    <name type="scientific">Fusarium acutatum</name>
    <dbReference type="NCBI Taxonomy" id="78861"/>
    <lineage>
        <taxon>Eukaryota</taxon>
        <taxon>Fungi</taxon>
        <taxon>Dikarya</taxon>
        <taxon>Ascomycota</taxon>
        <taxon>Pezizomycotina</taxon>
        <taxon>Sordariomycetes</taxon>
        <taxon>Hypocreomycetidae</taxon>
        <taxon>Hypocreales</taxon>
        <taxon>Nectriaceae</taxon>
        <taxon>Fusarium</taxon>
        <taxon>Fusarium fujikuroi species complex</taxon>
    </lineage>
</organism>
<comment type="caution">
    <text evidence="2">The sequence shown here is derived from an EMBL/GenBank/DDBJ whole genome shotgun (WGS) entry which is preliminary data.</text>
</comment>
<dbReference type="PANTHER" id="PTHR33112">
    <property type="entry name" value="DOMAIN PROTEIN, PUTATIVE-RELATED"/>
    <property type="match status" value="1"/>
</dbReference>
<dbReference type="InterPro" id="IPR010730">
    <property type="entry name" value="HET"/>
</dbReference>
<proteinExistence type="predicted"/>
<dbReference type="Pfam" id="PF06985">
    <property type="entry name" value="HET"/>
    <property type="match status" value="1"/>
</dbReference>
<evidence type="ECO:0000259" key="1">
    <source>
        <dbReference type="Pfam" id="PF06985"/>
    </source>
</evidence>
<reference evidence="2 3" key="1">
    <citation type="submission" date="2020-01" db="EMBL/GenBank/DDBJ databases">
        <title>Identification and distribution of gene clusters putatively required for synthesis of sphingolipid metabolism inhibitors in phylogenetically diverse species of the filamentous fungus Fusarium.</title>
        <authorList>
            <person name="Kim H.-S."/>
            <person name="Busman M."/>
            <person name="Brown D.W."/>
            <person name="Divon H."/>
            <person name="Uhlig S."/>
            <person name="Proctor R.H."/>
        </authorList>
    </citation>
    <scope>NUCLEOTIDE SEQUENCE [LARGE SCALE GENOMIC DNA]</scope>
    <source>
        <strain evidence="2 3">NRRL 13308</strain>
    </source>
</reference>